<feature type="transmembrane region" description="Helical" evidence="2">
    <location>
        <begin position="238"/>
        <end position="259"/>
    </location>
</feature>
<evidence type="ECO:0000313" key="6">
    <source>
        <dbReference type="Proteomes" id="UP001501009"/>
    </source>
</evidence>
<gene>
    <name evidence="5" type="ORF">GCM10022403_038040</name>
</gene>
<name>A0ABP7HSG6_9ACTN</name>
<keyword evidence="2" id="KW-0472">Membrane</keyword>
<feature type="signal peptide" evidence="3">
    <location>
        <begin position="1"/>
        <end position="37"/>
    </location>
</feature>
<evidence type="ECO:0000259" key="4">
    <source>
        <dbReference type="Pfam" id="PF20611"/>
    </source>
</evidence>
<reference evidence="6" key="1">
    <citation type="journal article" date="2019" name="Int. J. Syst. Evol. Microbiol.">
        <title>The Global Catalogue of Microorganisms (GCM) 10K type strain sequencing project: providing services to taxonomists for standard genome sequencing and annotation.</title>
        <authorList>
            <consortium name="The Broad Institute Genomics Platform"/>
            <consortium name="The Broad Institute Genome Sequencing Center for Infectious Disease"/>
            <person name="Wu L."/>
            <person name="Ma J."/>
        </authorList>
    </citation>
    <scope>NUCLEOTIDE SEQUENCE [LARGE SCALE GENOMIC DNA]</scope>
    <source>
        <strain evidence="6">JCM 17138</strain>
    </source>
</reference>
<dbReference type="EMBL" id="BAABDE010000017">
    <property type="protein sequence ID" value="GAA3800153.1"/>
    <property type="molecule type" value="Genomic_DNA"/>
</dbReference>
<feature type="domain" description="DUF6801" evidence="4">
    <location>
        <begin position="45"/>
        <end position="195"/>
    </location>
</feature>
<evidence type="ECO:0000256" key="2">
    <source>
        <dbReference type="SAM" id="Phobius"/>
    </source>
</evidence>
<organism evidence="5 6">
    <name type="scientific">Streptomyces coacervatus</name>
    <dbReference type="NCBI Taxonomy" id="647381"/>
    <lineage>
        <taxon>Bacteria</taxon>
        <taxon>Bacillati</taxon>
        <taxon>Actinomycetota</taxon>
        <taxon>Actinomycetes</taxon>
        <taxon>Kitasatosporales</taxon>
        <taxon>Streptomycetaceae</taxon>
        <taxon>Streptomyces</taxon>
    </lineage>
</organism>
<evidence type="ECO:0000313" key="5">
    <source>
        <dbReference type="EMBL" id="GAA3800153.1"/>
    </source>
</evidence>
<evidence type="ECO:0000256" key="3">
    <source>
        <dbReference type="SAM" id="SignalP"/>
    </source>
</evidence>
<dbReference type="InterPro" id="IPR046542">
    <property type="entry name" value="DUF6801"/>
</dbReference>
<comment type="caution">
    <text evidence="5">The sequence shown here is derived from an EMBL/GenBank/DDBJ whole genome shotgun (WGS) entry which is preliminary data.</text>
</comment>
<dbReference type="RefSeq" id="WP_338059376.1">
    <property type="nucleotide sequence ID" value="NZ_BAABDE010000017.1"/>
</dbReference>
<keyword evidence="2" id="KW-0812">Transmembrane</keyword>
<dbReference type="Pfam" id="PF20611">
    <property type="entry name" value="DUF6801"/>
    <property type="match status" value="1"/>
</dbReference>
<protein>
    <recommendedName>
        <fullName evidence="4">DUF6801 domain-containing protein</fullName>
    </recommendedName>
</protein>
<accession>A0ABP7HSG6</accession>
<keyword evidence="2" id="KW-1133">Transmembrane helix</keyword>
<evidence type="ECO:0000256" key="1">
    <source>
        <dbReference type="SAM" id="MobiDB-lite"/>
    </source>
</evidence>
<sequence length="269" mass="27140">MVADLAFACLRRRIAGCVTAVALFGSAGLFGAGAAAAAPAPVSLRYTCTFPFILGQPMTASVVWPAPAAIGVGQVSPQLKVDATATVGHKVTDSLKLIHAETVEGTADVHAVVAAPGGDITKTVTLTVARTRVPDSGPLTVHAVGVLPPLVFGEPGAASIVVGGIDMHFRSPTATPINSMNGPCDLNSGQDGVLARFTVVSSTTGPRAEGGPAQAAPSPSVPAPPAAASSGWDFTVPLFTLTALLAVIAGVVGLVWWGWTRRRPQNRGG</sequence>
<keyword evidence="3" id="KW-0732">Signal</keyword>
<feature type="chain" id="PRO_5047281700" description="DUF6801 domain-containing protein" evidence="3">
    <location>
        <begin position="38"/>
        <end position="269"/>
    </location>
</feature>
<feature type="region of interest" description="Disordered" evidence="1">
    <location>
        <begin position="203"/>
        <end position="227"/>
    </location>
</feature>
<keyword evidence="6" id="KW-1185">Reference proteome</keyword>
<proteinExistence type="predicted"/>
<dbReference type="Proteomes" id="UP001501009">
    <property type="component" value="Unassembled WGS sequence"/>
</dbReference>